<dbReference type="InterPro" id="IPR052901">
    <property type="entry name" value="Bact_TGase-like"/>
</dbReference>
<dbReference type="OrthoDB" id="9804023at2"/>
<feature type="compositionally biased region" description="Low complexity" evidence="1">
    <location>
        <begin position="572"/>
        <end position="585"/>
    </location>
</feature>
<keyword evidence="2" id="KW-0812">Transmembrane</keyword>
<dbReference type="InterPro" id="IPR021878">
    <property type="entry name" value="TgpA_N"/>
</dbReference>
<feature type="transmembrane region" description="Helical" evidence="2">
    <location>
        <begin position="33"/>
        <end position="51"/>
    </location>
</feature>
<dbReference type="AlphaFoldDB" id="A0A6N7EPM6"/>
<dbReference type="Pfam" id="PF01841">
    <property type="entry name" value="Transglut_core"/>
    <property type="match status" value="1"/>
</dbReference>
<comment type="caution">
    <text evidence="4">The sequence shown here is derived from an EMBL/GenBank/DDBJ whole genome shotgun (WGS) entry which is preliminary data.</text>
</comment>
<organism evidence="4 5">
    <name type="scientific">Georgenia subflava</name>
    <dbReference type="NCBI Taxonomy" id="1622177"/>
    <lineage>
        <taxon>Bacteria</taxon>
        <taxon>Bacillati</taxon>
        <taxon>Actinomycetota</taxon>
        <taxon>Actinomycetes</taxon>
        <taxon>Micrococcales</taxon>
        <taxon>Bogoriellaceae</taxon>
        <taxon>Georgenia</taxon>
    </lineage>
</organism>
<proteinExistence type="predicted"/>
<feature type="region of interest" description="Disordered" evidence="1">
    <location>
        <begin position="572"/>
        <end position="591"/>
    </location>
</feature>
<keyword evidence="2" id="KW-1133">Transmembrane helix</keyword>
<evidence type="ECO:0000259" key="3">
    <source>
        <dbReference type="SMART" id="SM00460"/>
    </source>
</evidence>
<dbReference type="SUPFAM" id="SSF54001">
    <property type="entry name" value="Cysteine proteinases"/>
    <property type="match status" value="1"/>
</dbReference>
<protein>
    <submittedName>
        <fullName evidence="4">DUF4129 domain-containing protein</fullName>
    </submittedName>
</protein>
<sequence>MISRSRILDALLAALATAVASWSVAGLLQGREWVWPMLTGLAVVAAVGILARAVRLPAWAVVTAQAALAGIVLTWIFAPGHHWFGLPRTSGLETLRALLGQGVVTIQEESVPAPATAGLVFVVVASMVAVGLAVDAIGVTLRSPALAGLPLLVVLTVTASGTGKALSPQYFLATAAVWLPLVARQSISTVRSWSNQHAWSRTTTVTGPAETVVERSTRRHRTWATSLGVVTVVLAVLLPGFLPHLSPTTVLQGLGRGPEVASGEVTFTETLDLAADLGSRSNQPVLRYRTDDARSAPLRVRVTPLYSDGRWWPVVRSPGTTTAEPPLEPVGGPEVERDEWSLTVVLNELKSPQVALPHPLVEADFGQIDWDLDPQTGVAYVRERPETYEATAWRPAGPLPEGIGEGPPPDVVEEPLLQVDVLSSDLVVPLATELTAGAENQIQAARAIQGYLRGPEFFYSLTLADPVVGEDGRTLDPISHFLTTKQGYCTQFASAMVMMARAVGIPARMAVGFLPGDREADGSRTIVRADAHAWPELYINGLGWTRFEPTPGGRSGAAPVYLTEADMDGLTPATPEPTVEATEPPVTDPRMDNAVGGSTGSSWFDDVLGLLADVAPPLAILLLLALVVPSAGRWRREAGTRAARDDGGRVEGHWRSLVLTLTDLGLPPPVGATPRQVAEHYRDAAALSGAPATAMGRAAARLERARYAPGATEVGTMAQDVGLVVAKVRSALPWRARLRAWWWPRSGRDQIRAMATRVADLGRARRPVRPGA</sequence>
<feature type="transmembrane region" description="Helical" evidence="2">
    <location>
        <begin position="146"/>
        <end position="163"/>
    </location>
</feature>
<name>A0A6N7EPM6_9MICO</name>
<feature type="transmembrane region" description="Helical" evidence="2">
    <location>
        <begin position="115"/>
        <end position="134"/>
    </location>
</feature>
<dbReference type="PANTHER" id="PTHR42736">
    <property type="entry name" value="PROTEIN-GLUTAMINE GAMMA-GLUTAMYLTRANSFERASE"/>
    <property type="match status" value="1"/>
</dbReference>
<gene>
    <name evidence="4" type="ORF">GB881_15715</name>
</gene>
<dbReference type="Pfam" id="PF13559">
    <property type="entry name" value="DUF4129"/>
    <property type="match status" value="1"/>
</dbReference>
<evidence type="ECO:0000256" key="2">
    <source>
        <dbReference type="SAM" id="Phobius"/>
    </source>
</evidence>
<dbReference type="EMBL" id="WHPC01000082">
    <property type="protein sequence ID" value="MPV38465.1"/>
    <property type="molecule type" value="Genomic_DNA"/>
</dbReference>
<feature type="transmembrane region" description="Helical" evidence="2">
    <location>
        <begin position="169"/>
        <end position="187"/>
    </location>
</feature>
<dbReference type="InterPro" id="IPR025403">
    <property type="entry name" value="TgpA-like_C"/>
</dbReference>
<evidence type="ECO:0000256" key="1">
    <source>
        <dbReference type="SAM" id="MobiDB-lite"/>
    </source>
</evidence>
<feature type="transmembrane region" description="Helical" evidence="2">
    <location>
        <begin position="223"/>
        <end position="242"/>
    </location>
</feature>
<dbReference type="Gene3D" id="3.10.620.30">
    <property type="match status" value="1"/>
</dbReference>
<dbReference type="InterPro" id="IPR038765">
    <property type="entry name" value="Papain-like_cys_pep_sf"/>
</dbReference>
<dbReference type="SMART" id="SM00460">
    <property type="entry name" value="TGc"/>
    <property type="match status" value="1"/>
</dbReference>
<feature type="transmembrane region" description="Helical" evidence="2">
    <location>
        <begin position="58"/>
        <end position="78"/>
    </location>
</feature>
<dbReference type="InterPro" id="IPR002931">
    <property type="entry name" value="Transglutaminase-like"/>
</dbReference>
<dbReference type="Proteomes" id="UP000437709">
    <property type="component" value="Unassembled WGS sequence"/>
</dbReference>
<dbReference type="RefSeq" id="WP_152195289.1">
    <property type="nucleotide sequence ID" value="NZ_VUKD01000003.1"/>
</dbReference>
<keyword evidence="2" id="KW-0472">Membrane</keyword>
<accession>A0A6N7EPM6</accession>
<dbReference type="PANTHER" id="PTHR42736:SF1">
    <property type="entry name" value="PROTEIN-GLUTAMINE GAMMA-GLUTAMYLTRANSFERASE"/>
    <property type="match status" value="1"/>
</dbReference>
<reference evidence="4 5" key="1">
    <citation type="submission" date="2019-10" db="EMBL/GenBank/DDBJ databases">
        <title>Georgenia wutianyii sp. nov. and Georgenia yuyongxinii sp. nov. isolated from plateau pika (Ochotona curzoniae) in the Qinghai-Tibet plateau of China.</title>
        <authorList>
            <person name="Tian Z."/>
        </authorList>
    </citation>
    <scope>NUCLEOTIDE SEQUENCE [LARGE SCALE GENOMIC DNA]</scope>
    <source>
        <strain evidence="4 5">JCM 19765</strain>
    </source>
</reference>
<evidence type="ECO:0000313" key="4">
    <source>
        <dbReference type="EMBL" id="MPV38465.1"/>
    </source>
</evidence>
<evidence type="ECO:0000313" key="5">
    <source>
        <dbReference type="Proteomes" id="UP000437709"/>
    </source>
</evidence>
<dbReference type="Pfam" id="PF11992">
    <property type="entry name" value="TgpA_N"/>
    <property type="match status" value="1"/>
</dbReference>
<keyword evidence="5" id="KW-1185">Reference proteome</keyword>
<feature type="domain" description="Transglutaminase-like" evidence="3">
    <location>
        <begin position="481"/>
        <end position="551"/>
    </location>
</feature>